<dbReference type="Proteomes" id="UP000484015">
    <property type="component" value="Unassembled WGS sequence"/>
</dbReference>
<evidence type="ECO:0000313" key="3">
    <source>
        <dbReference type="EMBL" id="MTW04896.1"/>
    </source>
</evidence>
<comment type="caution">
    <text evidence="3">The sequence shown here is derived from an EMBL/GenBank/DDBJ whole genome shotgun (WGS) entry which is preliminary data.</text>
</comment>
<feature type="region of interest" description="Disordered" evidence="1">
    <location>
        <begin position="1"/>
        <end position="26"/>
    </location>
</feature>
<dbReference type="AlphaFoldDB" id="A0A6L6Q5W1"/>
<gene>
    <name evidence="3" type="ORF">GM668_22730</name>
</gene>
<protein>
    <submittedName>
        <fullName evidence="3">Uncharacterized protein</fullName>
    </submittedName>
</protein>
<keyword evidence="2" id="KW-0472">Membrane</keyword>
<dbReference type="RefSeq" id="WP_170305774.1">
    <property type="nucleotide sequence ID" value="NZ_WNLA01000018.1"/>
</dbReference>
<keyword evidence="4" id="KW-1185">Reference proteome</keyword>
<sequence length="127" mass="13921">MENPYLAPGASLDNFEGKNTSGTGPGAEIPPGVAGWSWGAFLLNWIWAIGNRTWVGLLALVPYIGFIAAIYLGVKGRELAWRNKQWDSVEHFNRVQRKWTMWALILMLGGAVIGIVAAILIPIFAGR</sequence>
<keyword evidence="2" id="KW-1133">Transmembrane helix</keyword>
<evidence type="ECO:0000313" key="4">
    <source>
        <dbReference type="Proteomes" id="UP000484015"/>
    </source>
</evidence>
<keyword evidence="2" id="KW-0812">Transmembrane</keyword>
<evidence type="ECO:0000256" key="1">
    <source>
        <dbReference type="SAM" id="MobiDB-lite"/>
    </source>
</evidence>
<name>A0A6L6Q5W1_9BURK</name>
<proteinExistence type="predicted"/>
<dbReference type="EMBL" id="WNLA01000018">
    <property type="protein sequence ID" value="MTW04896.1"/>
    <property type="molecule type" value="Genomic_DNA"/>
</dbReference>
<reference evidence="3 4" key="1">
    <citation type="submission" date="2019-11" db="EMBL/GenBank/DDBJ databases">
        <title>Type strains purchased from KCTC, JCM and DSMZ.</title>
        <authorList>
            <person name="Lu H."/>
        </authorList>
    </citation>
    <scope>NUCLEOTIDE SEQUENCE [LARGE SCALE GENOMIC DNA]</scope>
    <source>
        <strain evidence="3 4">KCTC 42409</strain>
    </source>
</reference>
<feature type="transmembrane region" description="Helical" evidence="2">
    <location>
        <begin position="54"/>
        <end position="74"/>
    </location>
</feature>
<evidence type="ECO:0000256" key="2">
    <source>
        <dbReference type="SAM" id="Phobius"/>
    </source>
</evidence>
<feature type="transmembrane region" description="Helical" evidence="2">
    <location>
        <begin position="101"/>
        <end position="125"/>
    </location>
</feature>
<organism evidence="3 4">
    <name type="scientific">Pseudoduganella ginsengisoli</name>
    <dbReference type="NCBI Taxonomy" id="1462440"/>
    <lineage>
        <taxon>Bacteria</taxon>
        <taxon>Pseudomonadati</taxon>
        <taxon>Pseudomonadota</taxon>
        <taxon>Betaproteobacteria</taxon>
        <taxon>Burkholderiales</taxon>
        <taxon>Oxalobacteraceae</taxon>
        <taxon>Telluria group</taxon>
        <taxon>Pseudoduganella</taxon>
    </lineage>
</organism>
<accession>A0A6L6Q5W1</accession>